<gene>
    <name evidence="1" type="ORF">M9H77_17506</name>
</gene>
<name>A0ACC0B4S3_CATRO</name>
<evidence type="ECO:0000313" key="2">
    <source>
        <dbReference type="Proteomes" id="UP001060085"/>
    </source>
</evidence>
<protein>
    <submittedName>
        <fullName evidence="1">Uncharacterized protein</fullName>
    </submittedName>
</protein>
<dbReference type="Proteomes" id="UP001060085">
    <property type="component" value="Linkage Group LG04"/>
</dbReference>
<reference evidence="2" key="1">
    <citation type="journal article" date="2023" name="Nat. Plants">
        <title>Single-cell RNA sequencing provides a high-resolution roadmap for understanding the multicellular compartmentation of specialized metabolism.</title>
        <authorList>
            <person name="Sun S."/>
            <person name="Shen X."/>
            <person name="Li Y."/>
            <person name="Li Y."/>
            <person name="Wang S."/>
            <person name="Li R."/>
            <person name="Zhang H."/>
            <person name="Shen G."/>
            <person name="Guo B."/>
            <person name="Wei J."/>
            <person name="Xu J."/>
            <person name="St-Pierre B."/>
            <person name="Chen S."/>
            <person name="Sun C."/>
        </authorList>
    </citation>
    <scope>NUCLEOTIDE SEQUENCE [LARGE SCALE GENOMIC DNA]</scope>
</reference>
<dbReference type="EMBL" id="CM044704">
    <property type="protein sequence ID" value="KAI5667653.1"/>
    <property type="molecule type" value="Genomic_DNA"/>
</dbReference>
<comment type="caution">
    <text evidence="1">The sequence shown here is derived from an EMBL/GenBank/DDBJ whole genome shotgun (WGS) entry which is preliminary data.</text>
</comment>
<accession>A0ACC0B4S3</accession>
<organism evidence="1 2">
    <name type="scientific">Catharanthus roseus</name>
    <name type="common">Madagascar periwinkle</name>
    <name type="synonym">Vinca rosea</name>
    <dbReference type="NCBI Taxonomy" id="4058"/>
    <lineage>
        <taxon>Eukaryota</taxon>
        <taxon>Viridiplantae</taxon>
        <taxon>Streptophyta</taxon>
        <taxon>Embryophyta</taxon>
        <taxon>Tracheophyta</taxon>
        <taxon>Spermatophyta</taxon>
        <taxon>Magnoliopsida</taxon>
        <taxon>eudicotyledons</taxon>
        <taxon>Gunneridae</taxon>
        <taxon>Pentapetalae</taxon>
        <taxon>asterids</taxon>
        <taxon>lamiids</taxon>
        <taxon>Gentianales</taxon>
        <taxon>Apocynaceae</taxon>
        <taxon>Rauvolfioideae</taxon>
        <taxon>Vinceae</taxon>
        <taxon>Catharanthinae</taxon>
        <taxon>Catharanthus</taxon>
    </lineage>
</organism>
<sequence>MSDQKKESAMEEKRRMEQESFNEEQDVIDPISNSLEERFNLNLSTSTTCGTKLKHGMEAKVEGMGKELSIGYEDTSISLSLNPFLLCHDFSFKELNLFLDFDLALDVDHMLKCSSPCAYLDKQLLDSFVRIKPSYHDLKLLHDNIFFHILVANFSSSCVSMRSKIHIFFGSFVESGYDERVSWFSWPLYGVSHVKLRGEFVKIVIICHLSFMLL</sequence>
<evidence type="ECO:0000313" key="1">
    <source>
        <dbReference type="EMBL" id="KAI5667653.1"/>
    </source>
</evidence>
<keyword evidence="2" id="KW-1185">Reference proteome</keyword>
<proteinExistence type="predicted"/>